<dbReference type="Gene3D" id="1.10.1070.20">
    <property type="match status" value="1"/>
</dbReference>
<keyword evidence="1" id="KW-0808">Transferase</keyword>
<dbReference type="RefSeq" id="WP_198443236.1">
    <property type="nucleotide sequence ID" value="NZ_CBCSHE010000018.1"/>
</dbReference>
<evidence type="ECO:0000313" key="5">
    <source>
        <dbReference type="Proteomes" id="UP000595224"/>
    </source>
</evidence>
<dbReference type="GO" id="GO:0016301">
    <property type="term" value="F:kinase activity"/>
    <property type="evidence" value="ECO:0007669"/>
    <property type="project" value="UniProtKB-KW"/>
</dbReference>
<keyword evidence="5" id="KW-1185">Reference proteome</keyword>
<evidence type="ECO:0000313" key="4">
    <source>
        <dbReference type="EMBL" id="QQA01691.1"/>
    </source>
</evidence>
<dbReference type="Proteomes" id="UP000595224">
    <property type="component" value="Chromosome"/>
</dbReference>
<evidence type="ECO:0000259" key="3">
    <source>
        <dbReference type="Pfam" id="PF07804"/>
    </source>
</evidence>
<dbReference type="EMBL" id="CP064936">
    <property type="protein sequence ID" value="QQA01691.1"/>
    <property type="molecule type" value="Genomic_DNA"/>
</dbReference>
<dbReference type="Pfam" id="PF07804">
    <property type="entry name" value="HipA_C"/>
    <property type="match status" value="1"/>
</dbReference>
<dbReference type="AlphaFoldDB" id="A0A7T3V5P5"/>
<feature type="domain" description="HipA-like C-terminal" evidence="3">
    <location>
        <begin position="152"/>
        <end position="300"/>
    </location>
</feature>
<reference evidence="4 5" key="1">
    <citation type="submission" date="2020-11" db="EMBL/GenBank/DDBJ databases">
        <title>Treponema Peruensis nv. sp., first commensal Treponema isolated from human feces.</title>
        <authorList>
            <person name="Belkhou C."/>
            <person name="Raes J."/>
        </authorList>
    </citation>
    <scope>NUCLEOTIDE SEQUENCE [LARGE SCALE GENOMIC DNA]</scope>
    <source>
        <strain evidence="4 5">RCC2812</strain>
    </source>
</reference>
<organism evidence="4 5">
    <name type="scientific">Treponema peruense</name>
    <dbReference type="NCBI Taxonomy" id="2787628"/>
    <lineage>
        <taxon>Bacteria</taxon>
        <taxon>Pseudomonadati</taxon>
        <taxon>Spirochaetota</taxon>
        <taxon>Spirochaetia</taxon>
        <taxon>Spirochaetales</taxon>
        <taxon>Treponemataceae</taxon>
        <taxon>Treponema</taxon>
    </lineage>
</organism>
<name>A0A7T3V5P5_9SPIR</name>
<proteinExistence type="predicted"/>
<sequence>MNYILCHKDINVLNLEILNDEVYAINEIYNDEHVPLFLKSQKTVNKVSAFREWWKGRCIPSSRQNLDKFLSEIAGLSLNSLIIKSMGLSLSDQYWIKPENSHLKWKDVNFYTNDFSPDVGNLFFGKNKNVKINFISPDNTSDGWLLKKWIIENGKRLLIKGGSGPYEQEPFNEVLASEICRKLKIPHIDYDIVKIGNDYFCSCGNLTDENTELVSAWNVINTQKQEKKQTDFEHLLSCCRTLKIGSEEKLKNDIAKMILLDFIMANTDRHYSNFCFLRNSNTLEWLGLSPIFDTGTSMFNKVSTEELKYPQFTDSKNIEAKPFFTRQYKQLERFSTIIALQNLDFDSLNDIPEYFTKLLSENKKISDERRRILASTLSSRIEQSRNIVYRKNEIVKEFLRLISSDEEHEKELDKISYALTQMTSKDNRHKRVLDNYLKILKPKDEIEMVQKVMGDVNLTYKKNRTKTGVSISD</sequence>
<evidence type="ECO:0000256" key="2">
    <source>
        <dbReference type="ARBA" id="ARBA00022777"/>
    </source>
</evidence>
<dbReference type="KEGG" id="tper:IWA51_03510"/>
<protein>
    <submittedName>
        <fullName evidence="4">HipA domain-containing protein</fullName>
    </submittedName>
</protein>
<accession>A0A7T3V5P5</accession>
<gene>
    <name evidence="4" type="ORF">IWA51_03510</name>
</gene>
<evidence type="ECO:0000256" key="1">
    <source>
        <dbReference type="ARBA" id="ARBA00022679"/>
    </source>
</evidence>
<keyword evidence="2" id="KW-0418">Kinase</keyword>
<dbReference type="InterPro" id="IPR012893">
    <property type="entry name" value="HipA-like_C"/>
</dbReference>